<dbReference type="EMBL" id="JAGQHS010000172">
    <property type="protein sequence ID" value="MCA9758425.1"/>
    <property type="molecule type" value="Genomic_DNA"/>
</dbReference>
<organism evidence="2 3">
    <name type="scientific">Eiseniibacteriota bacterium</name>
    <dbReference type="NCBI Taxonomy" id="2212470"/>
    <lineage>
        <taxon>Bacteria</taxon>
        <taxon>Candidatus Eiseniibacteriota</taxon>
    </lineage>
</organism>
<dbReference type="AlphaFoldDB" id="A0A956NFG6"/>
<name>A0A956NFG6_UNCEI</name>
<dbReference type="Gene3D" id="1.20.5.300">
    <property type="match status" value="1"/>
</dbReference>
<dbReference type="InterPro" id="IPR007236">
    <property type="entry name" value="SlyX"/>
</dbReference>
<dbReference type="Pfam" id="PF04102">
    <property type="entry name" value="SlyX"/>
    <property type="match status" value="1"/>
</dbReference>
<protein>
    <submittedName>
        <fullName evidence="2">SlyX family protein</fullName>
    </submittedName>
</protein>
<gene>
    <name evidence="2" type="ORF">KDA27_21695</name>
</gene>
<feature type="compositionally biased region" description="Basic and acidic residues" evidence="1">
    <location>
        <begin position="52"/>
        <end position="65"/>
    </location>
</feature>
<evidence type="ECO:0000313" key="3">
    <source>
        <dbReference type="Proteomes" id="UP000739538"/>
    </source>
</evidence>
<comment type="caution">
    <text evidence="2">The sequence shown here is derived from an EMBL/GenBank/DDBJ whole genome shotgun (WGS) entry which is preliminary data.</text>
</comment>
<evidence type="ECO:0000256" key="1">
    <source>
        <dbReference type="SAM" id="MobiDB-lite"/>
    </source>
</evidence>
<sequence length="74" mass="8867">MSDPQEMEQRILVLEELVSHQEHLLRELNRTIFELRGELDRLELGYRRQQERIESLTDARTRDDAPANDPPPHY</sequence>
<accession>A0A956NFG6</accession>
<feature type="region of interest" description="Disordered" evidence="1">
    <location>
        <begin position="52"/>
        <end position="74"/>
    </location>
</feature>
<evidence type="ECO:0000313" key="2">
    <source>
        <dbReference type="EMBL" id="MCA9758425.1"/>
    </source>
</evidence>
<reference evidence="2" key="1">
    <citation type="submission" date="2020-04" db="EMBL/GenBank/DDBJ databases">
        <authorList>
            <person name="Zhang T."/>
        </authorList>
    </citation>
    <scope>NUCLEOTIDE SEQUENCE</scope>
    <source>
        <strain evidence="2">HKST-UBA02</strain>
    </source>
</reference>
<reference evidence="2" key="2">
    <citation type="journal article" date="2021" name="Microbiome">
        <title>Successional dynamics and alternative stable states in a saline activated sludge microbial community over 9 years.</title>
        <authorList>
            <person name="Wang Y."/>
            <person name="Ye J."/>
            <person name="Ju F."/>
            <person name="Liu L."/>
            <person name="Boyd J.A."/>
            <person name="Deng Y."/>
            <person name="Parks D.H."/>
            <person name="Jiang X."/>
            <person name="Yin X."/>
            <person name="Woodcroft B.J."/>
            <person name="Tyson G.W."/>
            <person name="Hugenholtz P."/>
            <person name="Polz M.F."/>
            <person name="Zhang T."/>
        </authorList>
    </citation>
    <scope>NUCLEOTIDE SEQUENCE</scope>
    <source>
        <strain evidence="2">HKST-UBA02</strain>
    </source>
</reference>
<dbReference type="Proteomes" id="UP000739538">
    <property type="component" value="Unassembled WGS sequence"/>
</dbReference>
<proteinExistence type="predicted"/>